<dbReference type="SUPFAM" id="SSF46689">
    <property type="entry name" value="Homeodomain-like"/>
    <property type="match status" value="1"/>
</dbReference>
<evidence type="ECO:0000313" key="3">
    <source>
        <dbReference type="EMBL" id="RMW43939.1"/>
    </source>
</evidence>
<evidence type="ECO:0000313" key="5">
    <source>
        <dbReference type="Proteomes" id="UP000276249"/>
    </source>
</evidence>
<dbReference type="EMBL" id="PVOB01000202">
    <property type="protein sequence ID" value="PRO93782.1"/>
    <property type="molecule type" value="Genomic_DNA"/>
</dbReference>
<dbReference type="InterPro" id="IPR009057">
    <property type="entry name" value="Homeodomain-like_sf"/>
</dbReference>
<reference evidence="2 4" key="1">
    <citation type="submission" date="2018-03" db="EMBL/GenBank/DDBJ databases">
        <title>Draft Genome Sequences of six Lactobacillus pentosus Strains Isolated from Brines of Traditionally Fermented Spanish-Style Green Table Olives.</title>
        <authorList>
            <person name="Calero-Delgado B."/>
            <person name="Martin-Platero A.M."/>
            <person name="Perez-Pulido A.J."/>
            <person name="Benitez-Cabello A."/>
            <person name="Casimiro-Soriguer C.S."/>
            <person name="Martinez-Bueno M."/>
            <person name="Arroyo-Lopez F.N."/>
            <person name="Rodriguez-Gomez F."/>
            <person name="Bautista-Gallego J."/>
            <person name="Garrido-Fernandez A."/>
            <person name="Jimenez-Diaz R."/>
        </authorList>
    </citation>
    <scope>NUCLEOTIDE SEQUENCE [LARGE SCALE GENOMIC DNA]</scope>
    <source>
        <strain evidence="2 4">IG2</strain>
    </source>
</reference>
<evidence type="ECO:0000313" key="1">
    <source>
        <dbReference type="EMBL" id="MDT6989682.1"/>
    </source>
</evidence>
<protein>
    <submittedName>
        <fullName evidence="2">TetR family transcriptional regulator</fullName>
    </submittedName>
    <submittedName>
        <fullName evidence="1">TetR/AcrR family transcriptional regulator</fullName>
    </submittedName>
</protein>
<reference evidence="1" key="3">
    <citation type="submission" date="2023-08" db="EMBL/GenBank/DDBJ databases">
        <authorList>
            <person name="Page C.A."/>
            <person name="Perez-Diaz I.M."/>
        </authorList>
    </citation>
    <scope>NUCLEOTIDE SEQUENCE</scope>
    <source>
        <strain evidence="1">7.8.46</strain>
    </source>
</reference>
<dbReference type="RefSeq" id="WP_105961644.1">
    <property type="nucleotide sequence ID" value="NZ_JAGXBR010000008.1"/>
</dbReference>
<proteinExistence type="predicted"/>
<dbReference type="Proteomes" id="UP000238378">
    <property type="component" value="Unassembled WGS sequence"/>
</dbReference>
<dbReference type="Proteomes" id="UP000276249">
    <property type="component" value="Unassembled WGS sequence"/>
</dbReference>
<keyword evidence="4" id="KW-1185">Reference proteome</keyword>
<dbReference type="Proteomes" id="UP001267003">
    <property type="component" value="Unassembled WGS sequence"/>
</dbReference>
<dbReference type="Gene3D" id="1.10.357.10">
    <property type="entry name" value="Tetracycline Repressor, domain 2"/>
    <property type="match status" value="1"/>
</dbReference>
<evidence type="ECO:0000313" key="2">
    <source>
        <dbReference type="EMBL" id="PRO93782.1"/>
    </source>
</evidence>
<reference evidence="3 5" key="2">
    <citation type="submission" date="2018-10" db="EMBL/GenBank/DDBJ databases">
        <title>Genome sequences of five Lactobacillus pentosus strains isolated from brines of traditionally fermented spanish-style green table olives and differences between them.</title>
        <authorList>
            <person name="Jimenez Diaz R."/>
        </authorList>
    </citation>
    <scope>NUCLEOTIDE SEQUENCE [LARGE SCALE GENOMIC DNA]</scope>
    <source>
        <strain evidence="3 5">IG10</strain>
    </source>
</reference>
<gene>
    <name evidence="2" type="ORF">C6Y08_12355</name>
    <name evidence="3" type="ORF">D6U18_15315</name>
    <name evidence="1" type="ORF">RI536_06145</name>
</gene>
<name>A0A3M6KQ69_LACPE</name>
<evidence type="ECO:0000313" key="4">
    <source>
        <dbReference type="Proteomes" id="UP000238378"/>
    </source>
</evidence>
<organism evidence="1 6">
    <name type="scientific">Lactiplantibacillus pentosus</name>
    <name type="common">Lactobacillus pentosus</name>
    <dbReference type="NCBI Taxonomy" id="1589"/>
    <lineage>
        <taxon>Bacteria</taxon>
        <taxon>Bacillati</taxon>
        <taxon>Bacillota</taxon>
        <taxon>Bacilli</taxon>
        <taxon>Lactobacillales</taxon>
        <taxon>Lactobacillaceae</taxon>
        <taxon>Lactiplantibacillus</taxon>
    </lineage>
</organism>
<accession>A0A3M6KQ69</accession>
<evidence type="ECO:0000313" key="6">
    <source>
        <dbReference type="Proteomes" id="UP001267003"/>
    </source>
</evidence>
<sequence length="196" mass="22194">MTKIIMNNQMQIDQRTHQTHRKLMTALQAHFAAQIPFNKLTVKQLCHDAHVGRATFYRHHQDIADIIVVEYLITLQELGHALNNLENPTYATIAGAVITTMRAHLDLPQLTAWAHCADRVLPLETGFAQQLLTALAIQAPHQHFIATFLGHSCHQFAWQLATTQPALNRIETYRLFIQLIPNVLQTPTIPTNTSLD</sequence>
<dbReference type="EMBL" id="RDCJ01000113">
    <property type="protein sequence ID" value="RMW43939.1"/>
    <property type="molecule type" value="Genomic_DNA"/>
</dbReference>
<dbReference type="EMBL" id="JAVLAQ010000001">
    <property type="protein sequence ID" value="MDT6989682.1"/>
    <property type="molecule type" value="Genomic_DNA"/>
</dbReference>
<comment type="caution">
    <text evidence="1">The sequence shown here is derived from an EMBL/GenBank/DDBJ whole genome shotgun (WGS) entry which is preliminary data.</text>
</comment>
<dbReference type="AlphaFoldDB" id="A0A3M6KQ69"/>